<keyword evidence="3" id="KW-0963">Cytoplasm</keyword>
<evidence type="ECO:0000256" key="4">
    <source>
        <dbReference type="ARBA" id="ARBA00022795"/>
    </source>
</evidence>
<comment type="subcellular location">
    <subcellularLocation>
        <location evidence="1">Cytoplasm</location>
        <location evidence="1">Cytosol</location>
    </subcellularLocation>
</comment>
<evidence type="ECO:0000256" key="1">
    <source>
        <dbReference type="ARBA" id="ARBA00004514"/>
    </source>
</evidence>
<dbReference type="InterPro" id="IPR036584">
    <property type="entry name" value="FliS_sf"/>
</dbReference>
<keyword evidence="6" id="KW-0969">Cilium</keyword>
<keyword evidence="6" id="KW-0966">Cell projection</keyword>
<organism evidence="6 7">
    <name type="scientific">Sphingomonas japonica</name>
    <dbReference type="NCBI Taxonomy" id="511662"/>
    <lineage>
        <taxon>Bacteria</taxon>
        <taxon>Pseudomonadati</taxon>
        <taxon>Pseudomonadota</taxon>
        <taxon>Alphaproteobacteria</taxon>
        <taxon>Sphingomonadales</taxon>
        <taxon>Sphingomonadaceae</taxon>
        <taxon>Sphingomonas</taxon>
    </lineage>
</organism>
<comment type="caution">
    <text evidence="6">The sequence shown here is derived from an EMBL/GenBank/DDBJ whole genome shotgun (WGS) entry which is preliminary data.</text>
</comment>
<evidence type="ECO:0000313" key="6">
    <source>
        <dbReference type="EMBL" id="NIJ23817.1"/>
    </source>
</evidence>
<comment type="similarity">
    <text evidence="2">Belongs to the FliS family.</text>
</comment>
<keyword evidence="5" id="KW-0143">Chaperone</keyword>
<keyword evidence="6" id="KW-0282">Flagellum</keyword>
<dbReference type="RefSeq" id="WP_140231422.1">
    <property type="nucleotide sequence ID" value="NZ_BAAAEV010000001.1"/>
</dbReference>
<sequence>MARYASALLASPEATYRSIDLAGRTGGADGHALVDLLYAELIRALGVAAWATEHRDFKLKGERITRAIAILFALENGLDFERGGEVSRTLATLYAGTRQSVIDASVGQDPAPLRIAAANIAEIADAWRQLKAA</sequence>
<dbReference type="Gene3D" id="1.20.120.340">
    <property type="entry name" value="Flagellar protein FliS"/>
    <property type="match status" value="1"/>
</dbReference>
<keyword evidence="7" id="KW-1185">Reference proteome</keyword>
<accession>A0ABX0U3D5</accession>
<evidence type="ECO:0000256" key="3">
    <source>
        <dbReference type="ARBA" id="ARBA00022490"/>
    </source>
</evidence>
<gene>
    <name evidence="6" type="ORF">FHT01_001359</name>
</gene>
<keyword evidence="4" id="KW-1005">Bacterial flagellum biogenesis</keyword>
<dbReference type="CDD" id="cd16098">
    <property type="entry name" value="FliS"/>
    <property type="match status" value="1"/>
</dbReference>
<dbReference type="EMBL" id="JAASQP010000001">
    <property type="protein sequence ID" value="NIJ23817.1"/>
    <property type="molecule type" value="Genomic_DNA"/>
</dbReference>
<reference evidence="6 7" key="1">
    <citation type="submission" date="2020-03" db="EMBL/GenBank/DDBJ databases">
        <title>Genomic Encyclopedia of Type Strains, Phase IV (KMG-IV): sequencing the most valuable type-strain genomes for metagenomic binning, comparative biology and taxonomic classification.</title>
        <authorList>
            <person name="Goeker M."/>
        </authorList>
    </citation>
    <scope>NUCLEOTIDE SEQUENCE [LARGE SCALE GENOMIC DNA]</scope>
    <source>
        <strain evidence="6 7">DSM 22753</strain>
    </source>
</reference>
<dbReference type="PANTHER" id="PTHR34773">
    <property type="entry name" value="FLAGELLAR SECRETION CHAPERONE FLIS"/>
    <property type="match status" value="1"/>
</dbReference>
<name>A0ABX0U3D5_9SPHN</name>
<dbReference type="InterPro" id="IPR003713">
    <property type="entry name" value="FliS"/>
</dbReference>
<dbReference type="SUPFAM" id="SSF101116">
    <property type="entry name" value="Flagellar export chaperone FliS"/>
    <property type="match status" value="1"/>
</dbReference>
<evidence type="ECO:0000256" key="2">
    <source>
        <dbReference type="ARBA" id="ARBA00008787"/>
    </source>
</evidence>
<dbReference type="PANTHER" id="PTHR34773:SF1">
    <property type="entry name" value="FLAGELLAR SECRETION CHAPERONE FLIS"/>
    <property type="match status" value="1"/>
</dbReference>
<protein>
    <submittedName>
        <fullName evidence="6">Flagellar protein FliS</fullName>
    </submittedName>
</protein>
<dbReference type="Pfam" id="PF02561">
    <property type="entry name" value="FliS"/>
    <property type="match status" value="1"/>
</dbReference>
<evidence type="ECO:0000256" key="5">
    <source>
        <dbReference type="ARBA" id="ARBA00023186"/>
    </source>
</evidence>
<proteinExistence type="inferred from homology"/>
<dbReference type="Proteomes" id="UP000788153">
    <property type="component" value="Unassembled WGS sequence"/>
</dbReference>
<evidence type="ECO:0000313" key="7">
    <source>
        <dbReference type="Proteomes" id="UP000788153"/>
    </source>
</evidence>